<feature type="signal peptide" evidence="2">
    <location>
        <begin position="1"/>
        <end position="21"/>
    </location>
</feature>
<evidence type="ECO:0000256" key="2">
    <source>
        <dbReference type="SAM" id="SignalP"/>
    </source>
</evidence>
<evidence type="ECO:0008006" key="5">
    <source>
        <dbReference type="Google" id="ProtNLM"/>
    </source>
</evidence>
<feature type="region of interest" description="Disordered" evidence="1">
    <location>
        <begin position="125"/>
        <end position="145"/>
    </location>
</feature>
<proteinExistence type="predicted"/>
<dbReference type="AlphaFoldDB" id="A0A5C5G373"/>
<gene>
    <name evidence="3" type="ORF">DMC30DRAFT_9893</name>
</gene>
<evidence type="ECO:0000313" key="3">
    <source>
        <dbReference type="EMBL" id="TNY23548.1"/>
    </source>
</evidence>
<feature type="chain" id="PRO_5023055080" description="Secreted protein" evidence="2">
    <location>
        <begin position="22"/>
        <end position="145"/>
    </location>
</feature>
<protein>
    <recommendedName>
        <fullName evidence="5">Secreted protein</fullName>
    </recommendedName>
</protein>
<name>A0A5C5G373_9BASI</name>
<keyword evidence="4" id="KW-1185">Reference proteome</keyword>
<reference evidence="3 4" key="1">
    <citation type="submission" date="2019-03" db="EMBL/GenBank/DDBJ databases">
        <title>Rhodosporidium diobovatum UCD-FST 08-225 genome sequencing, assembly, and annotation.</title>
        <authorList>
            <person name="Fakankun I.U."/>
            <person name="Fristensky B."/>
            <person name="Levin D.B."/>
        </authorList>
    </citation>
    <scope>NUCLEOTIDE SEQUENCE [LARGE SCALE GENOMIC DNA]</scope>
    <source>
        <strain evidence="3 4">UCD-FST 08-225</strain>
    </source>
</reference>
<sequence>MLLSRALHWVCLPSLLTLVSGFALSHPTRLPVDPRLVPLARALLRPSLIVRLVAALSLPSALAPCPTTPSQLLSSLSQPAPPTVRLAITAPRASPPSSASNPRSTLHQSLAPVCAELGRQTQIYSPCATRRPPALWSEKPPPSPH</sequence>
<accession>A0A5C5G373</accession>
<dbReference type="Proteomes" id="UP000311382">
    <property type="component" value="Unassembled WGS sequence"/>
</dbReference>
<organism evidence="3 4">
    <name type="scientific">Rhodotorula diobovata</name>
    <dbReference type="NCBI Taxonomy" id="5288"/>
    <lineage>
        <taxon>Eukaryota</taxon>
        <taxon>Fungi</taxon>
        <taxon>Dikarya</taxon>
        <taxon>Basidiomycota</taxon>
        <taxon>Pucciniomycotina</taxon>
        <taxon>Microbotryomycetes</taxon>
        <taxon>Sporidiobolales</taxon>
        <taxon>Sporidiobolaceae</taxon>
        <taxon>Rhodotorula</taxon>
    </lineage>
</organism>
<dbReference type="EMBL" id="SOZI01000010">
    <property type="protein sequence ID" value="TNY23548.1"/>
    <property type="molecule type" value="Genomic_DNA"/>
</dbReference>
<comment type="caution">
    <text evidence="3">The sequence shown here is derived from an EMBL/GenBank/DDBJ whole genome shotgun (WGS) entry which is preliminary data.</text>
</comment>
<evidence type="ECO:0000313" key="4">
    <source>
        <dbReference type="Proteomes" id="UP000311382"/>
    </source>
</evidence>
<evidence type="ECO:0000256" key="1">
    <source>
        <dbReference type="SAM" id="MobiDB-lite"/>
    </source>
</evidence>
<keyword evidence="2" id="KW-0732">Signal</keyword>